<protein>
    <submittedName>
        <fullName evidence="1">Uncharacterized protein</fullName>
    </submittedName>
</protein>
<dbReference type="EMBL" id="LUKJ01000003">
    <property type="protein sequence ID" value="KZN19562.1"/>
    <property type="molecule type" value="Genomic_DNA"/>
</dbReference>
<dbReference type="Proteomes" id="UP000076489">
    <property type="component" value="Unassembled WGS sequence"/>
</dbReference>
<name>A0A161ZCD5_PSEFL</name>
<comment type="caution">
    <text evidence="1">The sequence shown here is derived from an EMBL/GenBank/DDBJ whole genome shotgun (WGS) entry which is preliminary data.</text>
</comment>
<reference evidence="1 2" key="2">
    <citation type="journal article" date="2018" name="Nature">
        <title>Mutant phenotypes for thousands of bacterial genes of unknown function.</title>
        <authorList>
            <person name="Price M.N."/>
            <person name="Wetmore K.M."/>
            <person name="Waters R.J."/>
            <person name="Callaghan M."/>
            <person name="Ray J."/>
            <person name="Liu H."/>
            <person name="Kuehl J.V."/>
            <person name="Melnyk R.A."/>
            <person name="Lamson J.S."/>
            <person name="Suh Y."/>
            <person name="Carlson H.K."/>
            <person name="Esquivel Z."/>
            <person name="Sadeeshkumar H."/>
            <person name="Chakraborty R."/>
            <person name="Zane G.M."/>
            <person name="Rubin B.E."/>
            <person name="Wall J.D."/>
            <person name="Visel A."/>
            <person name="Bristow J."/>
            <person name="Blow M.J."/>
            <person name="Arkin A.P."/>
            <person name="Deutschbauer A.M."/>
        </authorList>
    </citation>
    <scope>NUCLEOTIDE SEQUENCE [LARGE SCALE GENOMIC DNA]</scope>
    <source>
        <strain evidence="1 2">FW300-N1B4</strain>
    </source>
</reference>
<gene>
    <name evidence="1" type="ORF">A1D17_26665</name>
</gene>
<sequence length="159" mass="17860">MAGLFLAHFYIGSEKLYVRGMGIYEGLYWMLKRIFRTLSVLLEEGCFDIVQKLIGVTRFRQTGNQRRRIGAKGGEGFRVSRDVYSGNVKAHRDELLVKLQTAHSRHLDIGNEAMCLGGAVRVEKLQSAAISLNFVTAGSQQAFKRCPDRVIIIDDGDNH</sequence>
<dbReference type="AlphaFoldDB" id="A0A161ZCD5"/>
<reference evidence="2" key="1">
    <citation type="submission" date="2016-03" db="EMBL/GenBank/DDBJ databases">
        <authorList>
            <person name="Ray J."/>
            <person name="Price M."/>
            <person name="Deutschbauer A."/>
        </authorList>
    </citation>
    <scope>NUCLEOTIDE SEQUENCE [LARGE SCALE GENOMIC DNA]</scope>
    <source>
        <strain evidence="2">FW300-N1B4</strain>
    </source>
</reference>
<organism evidence="1 2">
    <name type="scientific">Pseudomonas fluorescens</name>
    <dbReference type="NCBI Taxonomy" id="294"/>
    <lineage>
        <taxon>Bacteria</taxon>
        <taxon>Pseudomonadati</taxon>
        <taxon>Pseudomonadota</taxon>
        <taxon>Gammaproteobacteria</taxon>
        <taxon>Pseudomonadales</taxon>
        <taxon>Pseudomonadaceae</taxon>
        <taxon>Pseudomonas</taxon>
    </lineage>
</organism>
<evidence type="ECO:0000313" key="2">
    <source>
        <dbReference type="Proteomes" id="UP000076489"/>
    </source>
</evidence>
<accession>A0A161ZCD5</accession>
<evidence type="ECO:0000313" key="1">
    <source>
        <dbReference type="EMBL" id="KZN19562.1"/>
    </source>
</evidence>
<proteinExistence type="predicted"/>